<proteinExistence type="predicted"/>
<keyword evidence="2" id="KW-1185">Reference proteome</keyword>
<name>A0A1A9Z810_GLOPL</name>
<dbReference type="VEuPathDB" id="VectorBase:GPAI006566"/>
<reference evidence="1" key="2">
    <citation type="submission" date="2020-05" db="UniProtKB">
        <authorList>
            <consortium name="EnsemblMetazoa"/>
        </authorList>
    </citation>
    <scope>IDENTIFICATION</scope>
    <source>
        <strain evidence="1">IAEA</strain>
    </source>
</reference>
<evidence type="ECO:0000313" key="2">
    <source>
        <dbReference type="Proteomes" id="UP000092445"/>
    </source>
</evidence>
<protein>
    <submittedName>
        <fullName evidence="1">Uncharacterized protein</fullName>
    </submittedName>
</protein>
<accession>A0A1A9Z810</accession>
<reference evidence="2" key="1">
    <citation type="submission" date="2014-03" db="EMBL/GenBank/DDBJ databases">
        <authorList>
            <person name="Aksoy S."/>
            <person name="Warren W."/>
            <person name="Wilson R.K."/>
        </authorList>
    </citation>
    <scope>NUCLEOTIDE SEQUENCE [LARGE SCALE GENOMIC DNA]</scope>
    <source>
        <strain evidence="2">IAEA</strain>
    </source>
</reference>
<sequence length="116" mass="13547">MLFTSYLLDNPLKLHIVYTKNQFAQTFRSCLASYTCSVFSKCGTIHESFYYVPPQKAYFQPVYWRAITTNVLRPLKMNLVLRGITENWLCGIVRHSYHKSLAISEVNKNLKAYDIN</sequence>
<dbReference type="Proteomes" id="UP000092445">
    <property type="component" value="Unassembled WGS sequence"/>
</dbReference>
<organism evidence="1 2">
    <name type="scientific">Glossina pallidipes</name>
    <name type="common">Tsetse fly</name>
    <dbReference type="NCBI Taxonomy" id="7398"/>
    <lineage>
        <taxon>Eukaryota</taxon>
        <taxon>Metazoa</taxon>
        <taxon>Ecdysozoa</taxon>
        <taxon>Arthropoda</taxon>
        <taxon>Hexapoda</taxon>
        <taxon>Insecta</taxon>
        <taxon>Pterygota</taxon>
        <taxon>Neoptera</taxon>
        <taxon>Endopterygota</taxon>
        <taxon>Diptera</taxon>
        <taxon>Brachycera</taxon>
        <taxon>Muscomorpha</taxon>
        <taxon>Hippoboscoidea</taxon>
        <taxon>Glossinidae</taxon>
        <taxon>Glossina</taxon>
    </lineage>
</organism>
<dbReference type="AlphaFoldDB" id="A0A1A9Z810"/>
<dbReference type="EnsemblMetazoa" id="GPAI006566-RA">
    <property type="protein sequence ID" value="GPAI006566-PA"/>
    <property type="gene ID" value="GPAI006566"/>
</dbReference>
<evidence type="ECO:0000313" key="1">
    <source>
        <dbReference type="EnsemblMetazoa" id="GPAI006566-PA"/>
    </source>
</evidence>